<dbReference type="InterPro" id="IPR020568">
    <property type="entry name" value="Ribosomal_Su5_D2-typ_SF"/>
</dbReference>
<comment type="caution">
    <text evidence="10">Lacks conserved residue(s) required for the propagation of feature annotation.</text>
</comment>
<evidence type="ECO:0000256" key="2">
    <source>
        <dbReference type="ARBA" id="ARBA00008239"/>
    </source>
</evidence>
<evidence type="ECO:0000256" key="6">
    <source>
        <dbReference type="ARBA" id="ARBA00023016"/>
    </source>
</evidence>
<dbReference type="RefSeq" id="WP_013835012.1">
    <property type="nucleotide sequence ID" value="NC_015581.1"/>
</dbReference>
<evidence type="ECO:0000256" key="8">
    <source>
        <dbReference type="ARBA" id="ARBA00058590"/>
    </source>
</evidence>
<dbReference type="PANTHER" id="PTHR11528">
    <property type="entry name" value="HEAT SHOCK PROTEIN 90 FAMILY MEMBER"/>
    <property type="match status" value="1"/>
</dbReference>
<dbReference type="GO" id="GO:0140662">
    <property type="term" value="F:ATP-dependent protein folding chaperone"/>
    <property type="evidence" value="ECO:0007669"/>
    <property type="project" value="InterPro"/>
</dbReference>
<evidence type="ECO:0000256" key="10">
    <source>
        <dbReference type="HAMAP-Rule" id="MF_00505"/>
    </source>
</evidence>
<comment type="subcellular location">
    <subcellularLocation>
        <location evidence="1 10">Cytoplasm</location>
    </subcellularLocation>
</comment>
<keyword evidence="3 10" id="KW-0963">Cytoplasm</keyword>
<dbReference type="KEGG" id="tcy:Thicy_0458"/>
<evidence type="ECO:0000256" key="7">
    <source>
        <dbReference type="ARBA" id="ARBA00023186"/>
    </source>
</evidence>
<dbReference type="PRINTS" id="PR00775">
    <property type="entry name" value="HEATSHOCK90"/>
</dbReference>
<accession>F6DBC3</accession>
<dbReference type="SMART" id="SM00387">
    <property type="entry name" value="HATPase_c"/>
    <property type="match status" value="1"/>
</dbReference>
<dbReference type="Pfam" id="PF13589">
    <property type="entry name" value="HATPase_c_3"/>
    <property type="match status" value="1"/>
</dbReference>
<dbReference type="NCBIfam" id="NF003555">
    <property type="entry name" value="PRK05218.1"/>
    <property type="match status" value="1"/>
</dbReference>
<keyword evidence="7 10" id="KW-0143">Chaperone</keyword>
<dbReference type="PIRSF" id="PIRSF002583">
    <property type="entry name" value="Hsp90"/>
    <property type="match status" value="1"/>
</dbReference>
<dbReference type="SUPFAM" id="SSF54211">
    <property type="entry name" value="Ribosomal protein S5 domain 2-like"/>
    <property type="match status" value="1"/>
</dbReference>
<dbReference type="Pfam" id="PF00183">
    <property type="entry name" value="HSP90"/>
    <property type="match status" value="1"/>
</dbReference>
<feature type="region of interest" description="A; substrate-binding" evidence="10">
    <location>
        <begin position="1"/>
        <end position="349"/>
    </location>
</feature>
<dbReference type="SUPFAM" id="SSF55874">
    <property type="entry name" value="ATPase domain of HSP90 chaperone/DNA topoisomerase II/histidine kinase"/>
    <property type="match status" value="1"/>
</dbReference>
<evidence type="ECO:0000256" key="9">
    <source>
        <dbReference type="ARBA" id="ARBA00070675"/>
    </source>
</evidence>
<sequence length="637" mass="71295">MQKETHVFQTEVKQLLQLMIHALYSNKEIFLRELVSNASDALDKLRFEMVSDDQLSEGESALKIQLEFDEAAKTITLRDNGTGMTRDEVIENIGTIANSGTKKFLEKLTGDQAKDSHLIGQFGVGFYSAFIVADQVTLRTRKAGLAVDQAVEWQSKGDGEFTLETIEKPTKGTEIVLQLKDGMDEFLSAYRLKNIITTYSDHISFPIEMLEEEPVASADTANAEETEQQAPKTALVWKQINKATALWTQPKSEISDEDYANFYQTLSHDFEKPLATLHNKVEGTSEYTSLLYVPAKAPFDLFDRDRRYGLKLYVKRVFIMDDAEHLMPNYLRFVRGVIDSNDLPLNVSREILQSNHVVDKIRSASVKRILDHLVKLAKDEDSTVYQGFWDAFGQVMKEGIIEDYANREKLAGLMRFSSTHSGDAKQMVSLSDYVGRMKDGQQAIYYLIADSHAAALGSPHLEGLRKKGIEVLLLSDRIDEWLVAHLTEFEGKSLKSINQGDIAELADEEAPVTEEEQQARTSLVEKLQQALGDKVADVKVTHRLTDSPACVVAQEGAMTPHMIRLMEQMGQSLPKTAPVLEVNPSHPLLQKVATLDDQTAIEPWALFLLEQAQLADGDNLAEPAAFIKRVNQLLASA</sequence>
<dbReference type="HAMAP" id="MF_00505">
    <property type="entry name" value="HSP90"/>
    <property type="match status" value="1"/>
</dbReference>
<comment type="subunit">
    <text evidence="10">Homodimer.</text>
</comment>
<proteinExistence type="inferred from homology"/>
<feature type="binding site" evidence="11">
    <location>
        <begin position="121"/>
        <end position="126"/>
    </location>
    <ligand>
        <name>ATP</name>
        <dbReference type="ChEBI" id="CHEBI:30616"/>
    </ligand>
</feature>
<organism evidence="13 14">
    <name type="scientific">Thiomicrospira cyclica (strain DSM 14477 / JCM 11371 / ALM1)</name>
    <name type="common">Thioalkalimicrobium cyclicum</name>
    <dbReference type="NCBI Taxonomy" id="717773"/>
    <lineage>
        <taxon>Bacteria</taxon>
        <taxon>Pseudomonadati</taxon>
        <taxon>Pseudomonadota</taxon>
        <taxon>Gammaproteobacteria</taxon>
        <taxon>Thiotrichales</taxon>
        <taxon>Piscirickettsiaceae</taxon>
        <taxon>Thiomicrospira</taxon>
    </lineage>
</organism>
<dbReference type="InterPro" id="IPR019805">
    <property type="entry name" value="Heat_shock_protein_90_CS"/>
</dbReference>
<feature type="binding site" evidence="11">
    <location>
        <position position="84"/>
    </location>
    <ligand>
        <name>ATP</name>
        <dbReference type="ChEBI" id="CHEBI:30616"/>
    </ligand>
</feature>
<comment type="function">
    <text evidence="8 10">Molecular chaperone. Has ATPase activity.</text>
</comment>
<dbReference type="GO" id="GO:0016887">
    <property type="term" value="F:ATP hydrolysis activity"/>
    <property type="evidence" value="ECO:0007669"/>
    <property type="project" value="InterPro"/>
</dbReference>
<feature type="binding site" evidence="11">
    <location>
        <position position="37"/>
    </location>
    <ligand>
        <name>ATP</name>
        <dbReference type="ChEBI" id="CHEBI:30616"/>
    </ligand>
</feature>
<dbReference type="CDD" id="cd16927">
    <property type="entry name" value="HATPase_Hsp90-like"/>
    <property type="match status" value="1"/>
</dbReference>
<feature type="binding site" evidence="11">
    <location>
        <position position="92"/>
    </location>
    <ligand>
        <name>ATP</name>
        <dbReference type="ChEBI" id="CHEBI:30616"/>
    </ligand>
</feature>
<feature type="binding site" evidence="11">
    <location>
        <position position="79"/>
    </location>
    <ligand>
        <name>ATP</name>
        <dbReference type="ChEBI" id="CHEBI:30616"/>
    </ligand>
</feature>
<dbReference type="HOGENOM" id="CLU_006684_3_0_6"/>
<evidence type="ECO:0000256" key="11">
    <source>
        <dbReference type="PIRSR" id="PIRSR002583-1"/>
    </source>
</evidence>
<feature type="binding site" evidence="11">
    <location>
        <position position="349"/>
    </location>
    <ligand>
        <name>ATP</name>
        <dbReference type="ChEBI" id="CHEBI:30616"/>
    </ligand>
</feature>
<comment type="similarity">
    <text evidence="2 10">Belongs to the heat shock protein 90 family.</text>
</comment>
<reference evidence="13 14" key="1">
    <citation type="submission" date="2011-05" db="EMBL/GenBank/DDBJ databases">
        <title>Complete sequence of Thioalkalimicrobium cyclicum ALM1.</title>
        <authorList>
            <consortium name="US DOE Joint Genome Institute"/>
            <person name="Lucas S."/>
            <person name="Han J."/>
            <person name="Lapidus A."/>
            <person name="Cheng J.-F."/>
            <person name="Goodwin L."/>
            <person name="Pitluck S."/>
            <person name="Peters L."/>
            <person name="Mikhailova N."/>
            <person name="Davenport K."/>
            <person name="Han C."/>
            <person name="Tapia R."/>
            <person name="Land M."/>
            <person name="Hauser L."/>
            <person name="Kyrpides N."/>
            <person name="Ivanova N."/>
            <person name="Pagani I."/>
            <person name="Kappler U."/>
            <person name="Woyke T."/>
        </authorList>
    </citation>
    <scope>NUCLEOTIDE SEQUENCE [LARGE SCALE GENOMIC DNA]</scope>
    <source>
        <strain evidence="14">DSM 14477 / JCM 11371 / ALM1</strain>
    </source>
</reference>
<dbReference type="Gene3D" id="3.30.565.10">
    <property type="entry name" value="Histidine kinase-like ATPase, C-terminal domain"/>
    <property type="match status" value="1"/>
</dbReference>
<keyword evidence="5 10" id="KW-0067">ATP-binding</keyword>
<dbReference type="Gene3D" id="1.20.120.790">
    <property type="entry name" value="Heat shock protein 90, C-terminal domain"/>
    <property type="match status" value="1"/>
</dbReference>
<dbReference type="Gene3D" id="3.30.230.80">
    <property type="match status" value="1"/>
</dbReference>
<evidence type="ECO:0000313" key="13">
    <source>
        <dbReference type="EMBL" id="AEG31231.1"/>
    </source>
</evidence>
<evidence type="ECO:0000256" key="4">
    <source>
        <dbReference type="ARBA" id="ARBA00022741"/>
    </source>
</evidence>
<evidence type="ECO:0000256" key="1">
    <source>
        <dbReference type="ARBA" id="ARBA00004496"/>
    </source>
</evidence>
<feature type="region of interest" description="C" evidence="10">
    <location>
        <begin position="565"/>
        <end position="637"/>
    </location>
</feature>
<dbReference type="GO" id="GO:0005524">
    <property type="term" value="F:ATP binding"/>
    <property type="evidence" value="ECO:0007669"/>
    <property type="project" value="UniProtKB-UniRule"/>
</dbReference>
<dbReference type="AlphaFoldDB" id="F6DBC3"/>
<evidence type="ECO:0000256" key="5">
    <source>
        <dbReference type="ARBA" id="ARBA00022840"/>
    </source>
</evidence>
<dbReference type="InterPro" id="IPR001404">
    <property type="entry name" value="Hsp90_fam"/>
</dbReference>
<dbReference type="OrthoDB" id="9802640at2"/>
<dbReference type="GO" id="GO:0005737">
    <property type="term" value="C:cytoplasm"/>
    <property type="evidence" value="ECO:0007669"/>
    <property type="project" value="UniProtKB-SubCell"/>
</dbReference>
<feature type="binding site" evidence="11">
    <location>
        <position position="33"/>
    </location>
    <ligand>
        <name>ATP</name>
        <dbReference type="ChEBI" id="CHEBI:30616"/>
    </ligand>
</feature>
<gene>
    <name evidence="10" type="primary">htpG</name>
    <name evidence="13" type="ordered locus">Thicy_0458</name>
</gene>
<feature type="domain" description="Histidine kinase/HSP90-like ATPase" evidence="12">
    <location>
        <begin position="26"/>
        <end position="183"/>
    </location>
</feature>
<evidence type="ECO:0000259" key="12">
    <source>
        <dbReference type="SMART" id="SM00387"/>
    </source>
</evidence>
<feature type="binding site" evidence="11">
    <location>
        <position position="173"/>
    </location>
    <ligand>
        <name>ATP</name>
        <dbReference type="ChEBI" id="CHEBI:30616"/>
    </ligand>
</feature>
<dbReference type="InterPro" id="IPR036890">
    <property type="entry name" value="HATPase_C_sf"/>
</dbReference>
<dbReference type="EMBL" id="CP002776">
    <property type="protein sequence ID" value="AEG31231.1"/>
    <property type="molecule type" value="Genomic_DNA"/>
</dbReference>
<dbReference type="Proteomes" id="UP000009232">
    <property type="component" value="Chromosome"/>
</dbReference>
<dbReference type="FunFam" id="3.30.565.10:FF:000009">
    <property type="entry name" value="Molecular chaperone HtpG"/>
    <property type="match status" value="1"/>
</dbReference>
<evidence type="ECO:0000313" key="14">
    <source>
        <dbReference type="Proteomes" id="UP000009232"/>
    </source>
</evidence>
<dbReference type="InterPro" id="IPR020575">
    <property type="entry name" value="Hsp90_N"/>
</dbReference>
<keyword evidence="14" id="KW-1185">Reference proteome</keyword>
<keyword evidence="6 10" id="KW-0346">Stress response</keyword>
<dbReference type="SUPFAM" id="SSF110942">
    <property type="entry name" value="HSP90 C-terminal domain"/>
    <property type="match status" value="1"/>
</dbReference>
<name>F6DBC3_THICA</name>
<protein>
    <recommendedName>
        <fullName evidence="9 10">Chaperone protein HtpG</fullName>
    </recommendedName>
    <alternativeName>
        <fullName evidence="10">Heat shock protein HtpG</fullName>
    </alternativeName>
    <alternativeName>
        <fullName evidence="10">High temperature protein G</fullName>
    </alternativeName>
</protein>
<evidence type="ECO:0000256" key="3">
    <source>
        <dbReference type="ARBA" id="ARBA00022490"/>
    </source>
</evidence>
<dbReference type="Gene3D" id="3.40.50.11260">
    <property type="match status" value="1"/>
</dbReference>
<dbReference type="InterPro" id="IPR037196">
    <property type="entry name" value="HSP90_C"/>
</dbReference>
<dbReference type="FunFam" id="3.30.230.80:FF:000002">
    <property type="entry name" value="Molecular chaperone HtpG"/>
    <property type="match status" value="1"/>
</dbReference>
<dbReference type="eggNOG" id="COG0326">
    <property type="taxonomic scope" value="Bacteria"/>
</dbReference>
<feature type="binding site" evidence="11">
    <location>
        <begin position="99"/>
        <end position="100"/>
    </location>
    <ligand>
        <name>ATP</name>
        <dbReference type="ChEBI" id="CHEBI:30616"/>
    </ligand>
</feature>
<keyword evidence="4 10" id="KW-0547">Nucleotide-binding</keyword>
<dbReference type="InterPro" id="IPR003594">
    <property type="entry name" value="HATPase_dom"/>
</dbReference>
<dbReference type="GO" id="GO:0051082">
    <property type="term" value="F:unfolded protein binding"/>
    <property type="evidence" value="ECO:0007669"/>
    <property type="project" value="UniProtKB-UniRule"/>
</dbReference>
<dbReference type="STRING" id="717773.Thicy_0458"/>
<dbReference type="PROSITE" id="PS00298">
    <property type="entry name" value="HSP90"/>
    <property type="match status" value="1"/>
</dbReference>